<dbReference type="InParanoid" id="I3TE33"/>
<reference evidence="9 10" key="1">
    <citation type="journal article" date="2012" name="J. Bacteriol.">
        <title>Complete genome sequence of the hyperthermophilic cellulolytic Crenarchaeon 'Thermogladius cellulolyticus' 1633.</title>
        <authorList>
            <person name="Mardanov A.V."/>
            <person name="Kochetkova T.V."/>
            <person name="Beletsky A.V."/>
            <person name="Bonch-Osmolovskaya E.A."/>
            <person name="Ravin N.V."/>
            <person name="Skryabin K.G."/>
        </authorList>
    </citation>
    <scope>NUCLEOTIDE SEQUENCE [LARGE SCALE GENOMIC DNA]</scope>
    <source>
        <strain evidence="10">DSM 22663 / VKM B-2946 / 1633</strain>
    </source>
</reference>
<feature type="transmembrane region" description="Helical" evidence="6">
    <location>
        <begin position="35"/>
        <end position="54"/>
    </location>
</feature>
<evidence type="ECO:0000256" key="3">
    <source>
        <dbReference type="ARBA" id="ARBA00022692"/>
    </source>
</evidence>
<evidence type="ECO:0000313" key="10">
    <source>
        <dbReference type="Proteomes" id="UP000005270"/>
    </source>
</evidence>
<dbReference type="PANTHER" id="PTHR43840">
    <property type="entry name" value="MITOCHONDRIAL METAL TRANSPORTER 1-RELATED"/>
    <property type="match status" value="1"/>
</dbReference>
<keyword evidence="10" id="KW-1185">Reference proteome</keyword>
<dbReference type="GO" id="GO:0016020">
    <property type="term" value="C:membrane"/>
    <property type="evidence" value="ECO:0007669"/>
    <property type="project" value="UniProtKB-SubCell"/>
</dbReference>
<dbReference type="PANTHER" id="PTHR43840:SF15">
    <property type="entry name" value="MITOCHONDRIAL METAL TRANSPORTER 1-RELATED"/>
    <property type="match status" value="1"/>
</dbReference>
<dbReference type="RefSeq" id="WP_014737271.1">
    <property type="nucleotide sequence ID" value="NC_017954.1"/>
</dbReference>
<dbReference type="InterPro" id="IPR036837">
    <property type="entry name" value="Cation_efflux_CTD_sf"/>
</dbReference>
<evidence type="ECO:0000259" key="7">
    <source>
        <dbReference type="Pfam" id="PF01545"/>
    </source>
</evidence>
<feature type="transmembrane region" description="Helical" evidence="6">
    <location>
        <begin position="136"/>
        <end position="157"/>
    </location>
</feature>
<dbReference type="eggNOG" id="arCOG01474">
    <property type="taxonomic scope" value="Archaea"/>
</dbReference>
<keyword evidence="3 6" id="KW-0812">Transmembrane</keyword>
<evidence type="ECO:0000256" key="6">
    <source>
        <dbReference type="SAM" id="Phobius"/>
    </source>
</evidence>
<feature type="transmembrane region" description="Helical" evidence="6">
    <location>
        <begin position="9"/>
        <end position="29"/>
    </location>
</feature>
<evidence type="ECO:0000256" key="1">
    <source>
        <dbReference type="ARBA" id="ARBA00004141"/>
    </source>
</evidence>
<feature type="transmembrane region" description="Helical" evidence="6">
    <location>
        <begin position="163"/>
        <end position="182"/>
    </location>
</feature>
<dbReference type="HOGENOM" id="CLU_989083_0_0_2"/>
<feature type="domain" description="Cation efflux protein transmembrane" evidence="7">
    <location>
        <begin position="11"/>
        <end position="193"/>
    </location>
</feature>
<sequence length="272" mass="29404">MERDRVGRTILLLVLLSVAGGLLKIYGSLTGGSRAVFVDAMTSIGNSVTIALTYKYFRESLKPPDLDHHYGHYKMLMGAPVSTLMVYSFVAGVVLFDLVESYGSPYKVGYESPLFAALAVVPYGVAVAISKSSRSFLAVYGGFTVIELIESSVSIASSLGGMAVSYTIDYAGALVLLGYLFFELVSSFREVILSYSDVAPIDVVERVHAVVRELGVEVSRVRVRKVADGLYQGDVVIRVKPGTSVDEAHAIMDKVEKELAKHGIEVVVHVEP</sequence>
<dbReference type="Pfam" id="PF01545">
    <property type="entry name" value="Cation_efflux"/>
    <property type="match status" value="1"/>
</dbReference>
<dbReference type="AlphaFoldDB" id="I3TE33"/>
<comment type="subcellular location">
    <subcellularLocation>
        <location evidence="1">Membrane</location>
        <topology evidence="1">Multi-pass membrane protein</topology>
    </subcellularLocation>
</comment>
<dbReference type="InterPro" id="IPR027470">
    <property type="entry name" value="Cation_efflux_CTD"/>
</dbReference>
<dbReference type="GO" id="GO:0008324">
    <property type="term" value="F:monoatomic cation transmembrane transporter activity"/>
    <property type="evidence" value="ECO:0007669"/>
    <property type="project" value="InterPro"/>
</dbReference>
<proteinExistence type="predicted"/>
<evidence type="ECO:0000259" key="8">
    <source>
        <dbReference type="Pfam" id="PF16916"/>
    </source>
</evidence>
<evidence type="ECO:0000256" key="4">
    <source>
        <dbReference type="ARBA" id="ARBA00022989"/>
    </source>
</evidence>
<keyword evidence="4 6" id="KW-1133">Transmembrane helix</keyword>
<dbReference type="GeneID" id="13012900"/>
<gene>
    <name evidence="9" type="ordered locus">TCELL_0596</name>
</gene>
<dbReference type="SUPFAM" id="SSF161111">
    <property type="entry name" value="Cation efflux protein transmembrane domain-like"/>
    <property type="match status" value="1"/>
</dbReference>
<dbReference type="SUPFAM" id="SSF160240">
    <property type="entry name" value="Cation efflux protein cytoplasmic domain-like"/>
    <property type="match status" value="1"/>
</dbReference>
<dbReference type="InterPro" id="IPR027469">
    <property type="entry name" value="Cation_efflux_TMD_sf"/>
</dbReference>
<evidence type="ECO:0000256" key="2">
    <source>
        <dbReference type="ARBA" id="ARBA00022448"/>
    </source>
</evidence>
<evidence type="ECO:0000256" key="5">
    <source>
        <dbReference type="ARBA" id="ARBA00023136"/>
    </source>
</evidence>
<accession>I3TE33</accession>
<dbReference type="InterPro" id="IPR050291">
    <property type="entry name" value="CDF_Transporter"/>
</dbReference>
<dbReference type="InterPro" id="IPR058533">
    <property type="entry name" value="Cation_efflux_TM"/>
</dbReference>
<feature type="transmembrane region" description="Helical" evidence="6">
    <location>
        <begin position="75"/>
        <end position="96"/>
    </location>
</feature>
<keyword evidence="2" id="KW-0813">Transport</keyword>
<keyword evidence="5 6" id="KW-0472">Membrane</keyword>
<feature type="domain" description="Cation efflux protein cytoplasmic" evidence="8">
    <location>
        <begin position="215"/>
        <end position="272"/>
    </location>
</feature>
<dbReference type="OrthoDB" id="8907at2157"/>
<protein>
    <submittedName>
        <fullName evidence="9">Cation diffusion facilitator family transporter</fullName>
    </submittedName>
</protein>
<dbReference type="KEGG" id="thg:TCELL_0596"/>
<dbReference type="Proteomes" id="UP000005270">
    <property type="component" value="Chromosome"/>
</dbReference>
<dbReference type="Gene3D" id="1.20.1510.10">
    <property type="entry name" value="Cation efflux protein transmembrane domain"/>
    <property type="match status" value="1"/>
</dbReference>
<dbReference type="Gene3D" id="3.30.70.1350">
    <property type="entry name" value="Cation efflux protein, cytoplasmic domain"/>
    <property type="match status" value="1"/>
</dbReference>
<name>I3TE33_THEC1</name>
<feature type="transmembrane region" description="Helical" evidence="6">
    <location>
        <begin position="108"/>
        <end position="129"/>
    </location>
</feature>
<dbReference type="Pfam" id="PF16916">
    <property type="entry name" value="ZT_dimer"/>
    <property type="match status" value="1"/>
</dbReference>
<evidence type="ECO:0000313" key="9">
    <source>
        <dbReference type="EMBL" id="AFK51021.1"/>
    </source>
</evidence>
<organism evidence="9 10">
    <name type="scientific">Thermogladius calderae (strain DSM 22663 / VKM B-2946 / 1633)</name>
    <dbReference type="NCBI Taxonomy" id="1184251"/>
    <lineage>
        <taxon>Archaea</taxon>
        <taxon>Thermoproteota</taxon>
        <taxon>Thermoprotei</taxon>
        <taxon>Desulfurococcales</taxon>
        <taxon>Desulfurococcaceae</taxon>
        <taxon>Thermogladius</taxon>
    </lineage>
</organism>
<dbReference type="EMBL" id="CP003531">
    <property type="protein sequence ID" value="AFK51021.1"/>
    <property type="molecule type" value="Genomic_DNA"/>
</dbReference>